<evidence type="ECO:0000313" key="8">
    <source>
        <dbReference type="EMBL" id="ATB48698.1"/>
    </source>
</evidence>
<proteinExistence type="predicted"/>
<evidence type="ECO:0000259" key="7">
    <source>
        <dbReference type="Pfam" id="PF02656"/>
    </source>
</evidence>
<dbReference type="PANTHER" id="PTHR34187:SF2">
    <property type="entry name" value="DUF202 DOMAIN-CONTAINING PROTEIN"/>
    <property type="match status" value="1"/>
</dbReference>
<evidence type="ECO:0000256" key="1">
    <source>
        <dbReference type="ARBA" id="ARBA00004651"/>
    </source>
</evidence>
<dbReference type="InterPro" id="IPR003807">
    <property type="entry name" value="DUF202"/>
</dbReference>
<reference evidence="8 9" key="1">
    <citation type="submission" date="2017-06" db="EMBL/GenBank/DDBJ databases">
        <title>Sequencing and comparative analysis of myxobacterial genomes.</title>
        <authorList>
            <person name="Rupp O."/>
            <person name="Goesmann A."/>
            <person name="Sogaard-Andersen L."/>
        </authorList>
    </citation>
    <scope>NUCLEOTIDE SEQUENCE [LARGE SCALE GENOMIC DNA]</scope>
    <source>
        <strain evidence="8 9">DSM 14697</strain>
    </source>
</reference>
<dbReference type="Pfam" id="PF02656">
    <property type="entry name" value="DUF202"/>
    <property type="match status" value="1"/>
</dbReference>
<keyword evidence="5 6" id="KW-0472">Membrane</keyword>
<keyword evidence="3 6" id="KW-0812">Transmembrane</keyword>
<dbReference type="GO" id="GO:0005886">
    <property type="term" value="C:plasma membrane"/>
    <property type="evidence" value="ECO:0007669"/>
    <property type="project" value="UniProtKB-SubCell"/>
</dbReference>
<evidence type="ECO:0000256" key="4">
    <source>
        <dbReference type="ARBA" id="ARBA00022989"/>
    </source>
</evidence>
<sequence>MRPARDARYDWAAERTLLAWIRTGLAMMGFGFVVARFGAFLRVLGGSVPGAAPDAGQSSASMVAGVLMVAFGVAANVVAVQRFLRNHRALSRGEPVDPSPAGPVALALFAAFLGAVLVLLLGGALLPFGFTGAR</sequence>
<name>A0A250JYC8_9BACT</name>
<feature type="domain" description="DUF202" evidence="7">
    <location>
        <begin position="12"/>
        <end position="89"/>
    </location>
</feature>
<dbReference type="AlphaFoldDB" id="A0A250JYC8"/>
<dbReference type="Proteomes" id="UP000217343">
    <property type="component" value="Chromosome"/>
</dbReference>
<organism evidence="8 9">
    <name type="scientific">Corallococcus macrosporus DSM 14697</name>
    <dbReference type="NCBI Taxonomy" id="1189310"/>
    <lineage>
        <taxon>Bacteria</taxon>
        <taxon>Pseudomonadati</taxon>
        <taxon>Myxococcota</taxon>
        <taxon>Myxococcia</taxon>
        <taxon>Myxococcales</taxon>
        <taxon>Cystobacterineae</taxon>
        <taxon>Myxococcaceae</taxon>
        <taxon>Corallococcus</taxon>
    </lineage>
</organism>
<dbReference type="PANTHER" id="PTHR34187">
    <property type="entry name" value="FGR18P"/>
    <property type="match status" value="1"/>
</dbReference>
<dbReference type="KEGG" id="mmas:MYMAC_004327"/>
<feature type="transmembrane region" description="Helical" evidence="6">
    <location>
        <begin position="20"/>
        <end position="41"/>
    </location>
</feature>
<protein>
    <recommendedName>
        <fullName evidence="7">DUF202 domain-containing protein</fullName>
    </recommendedName>
</protein>
<dbReference type="EMBL" id="CP022203">
    <property type="protein sequence ID" value="ATB48698.1"/>
    <property type="molecule type" value="Genomic_DNA"/>
</dbReference>
<evidence type="ECO:0000256" key="6">
    <source>
        <dbReference type="SAM" id="Phobius"/>
    </source>
</evidence>
<keyword evidence="4 6" id="KW-1133">Transmembrane helix</keyword>
<evidence type="ECO:0000256" key="3">
    <source>
        <dbReference type="ARBA" id="ARBA00022692"/>
    </source>
</evidence>
<keyword evidence="2" id="KW-1003">Cell membrane</keyword>
<dbReference type="InterPro" id="IPR052053">
    <property type="entry name" value="IM_YidH-like"/>
</dbReference>
<feature type="transmembrane region" description="Helical" evidence="6">
    <location>
        <begin position="105"/>
        <end position="130"/>
    </location>
</feature>
<accession>A0A250JYC8</accession>
<evidence type="ECO:0000256" key="5">
    <source>
        <dbReference type="ARBA" id="ARBA00023136"/>
    </source>
</evidence>
<feature type="transmembrane region" description="Helical" evidence="6">
    <location>
        <begin position="61"/>
        <end position="84"/>
    </location>
</feature>
<gene>
    <name evidence="8" type="ORF">MYMAC_004327</name>
</gene>
<evidence type="ECO:0000256" key="2">
    <source>
        <dbReference type="ARBA" id="ARBA00022475"/>
    </source>
</evidence>
<evidence type="ECO:0000313" key="9">
    <source>
        <dbReference type="Proteomes" id="UP000217343"/>
    </source>
</evidence>
<keyword evidence="9" id="KW-1185">Reference proteome</keyword>
<comment type="subcellular location">
    <subcellularLocation>
        <location evidence="1">Cell membrane</location>
        <topology evidence="1">Multi-pass membrane protein</topology>
    </subcellularLocation>
</comment>